<evidence type="ECO:0000313" key="4">
    <source>
        <dbReference type="EnsemblPlants" id="LPERR04G01010.1"/>
    </source>
</evidence>
<reference evidence="5" key="2">
    <citation type="submission" date="2013-12" db="EMBL/GenBank/DDBJ databases">
        <authorList>
            <person name="Yu Y."/>
            <person name="Lee S."/>
            <person name="de Baynast K."/>
            <person name="Wissotski M."/>
            <person name="Liu L."/>
            <person name="Talag J."/>
            <person name="Goicoechea J."/>
            <person name="Angelova A."/>
            <person name="Jetty R."/>
            <person name="Kudrna D."/>
            <person name="Golser W."/>
            <person name="Rivera L."/>
            <person name="Zhang J."/>
            <person name="Wing R."/>
        </authorList>
    </citation>
    <scope>NUCLEOTIDE SEQUENCE</scope>
</reference>
<feature type="transmembrane region" description="Helical" evidence="2">
    <location>
        <begin position="115"/>
        <end position="137"/>
    </location>
</feature>
<dbReference type="AlphaFoldDB" id="A0A0D9W222"/>
<feature type="transmembrane region" description="Helical" evidence="2">
    <location>
        <begin position="374"/>
        <end position="393"/>
    </location>
</feature>
<evidence type="ECO:0000256" key="2">
    <source>
        <dbReference type="SAM" id="Phobius"/>
    </source>
</evidence>
<feature type="compositionally biased region" description="Basic and acidic residues" evidence="1">
    <location>
        <begin position="556"/>
        <end position="580"/>
    </location>
</feature>
<dbReference type="InterPro" id="IPR007658">
    <property type="entry name" value="DUF594"/>
</dbReference>
<dbReference type="STRING" id="77586.A0A0D9W222"/>
<protein>
    <recommendedName>
        <fullName evidence="3">DUF4220 domain-containing protein</fullName>
    </recommendedName>
</protein>
<dbReference type="eggNOG" id="ENOG502QQBP">
    <property type="taxonomic scope" value="Eukaryota"/>
</dbReference>
<keyword evidence="2" id="KW-0812">Transmembrane</keyword>
<accession>A0A0D9W222</accession>
<reference evidence="4" key="3">
    <citation type="submission" date="2015-04" db="UniProtKB">
        <authorList>
            <consortium name="EnsemblPlants"/>
        </authorList>
    </citation>
    <scope>IDENTIFICATION</scope>
</reference>
<feature type="region of interest" description="Disordered" evidence="1">
    <location>
        <begin position="554"/>
        <end position="580"/>
    </location>
</feature>
<feature type="domain" description="DUF4220" evidence="3">
    <location>
        <begin position="151"/>
        <end position="490"/>
    </location>
</feature>
<organism evidence="4 5">
    <name type="scientific">Leersia perrieri</name>
    <dbReference type="NCBI Taxonomy" id="77586"/>
    <lineage>
        <taxon>Eukaryota</taxon>
        <taxon>Viridiplantae</taxon>
        <taxon>Streptophyta</taxon>
        <taxon>Embryophyta</taxon>
        <taxon>Tracheophyta</taxon>
        <taxon>Spermatophyta</taxon>
        <taxon>Magnoliopsida</taxon>
        <taxon>Liliopsida</taxon>
        <taxon>Poales</taxon>
        <taxon>Poaceae</taxon>
        <taxon>BOP clade</taxon>
        <taxon>Oryzoideae</taxon>
        <taxon>Oryzeae</taxon>
        <taxon>Oryzinae</taxon>
        <taxon>Leersia</taxon>
    </lineage>
</organism>
<keyword evidence="5" id="KW-1185">Reference proteome</keyword>
<dbReference type="Pfam" id="PF04578">
    <property type="entry name" value="DUF594"/>
    <property type="match status" value="1"/>
</dbReference>
<keyword evidence="2" id="KW-1133">Transmembrane helix</keyword>
<feature type="transmembrane region" description="Helical" evidence="2">
    <location>
        <begin position="238"/>
        <end position="255"/>
    </location>
</feature>
<dbReference type="EnsemblPlants" id="LPERR04G01010.1">
    <property type="protein sequence ID" value="LPERR04G01010.1"/>
    <property type="gene ID" value="LPERR04G01010"/>
</dbReference>
<feature type="transmembrane region" description="Helical" evidence="2">
    <location>
        <begin position="405"/>
        <end position="423"/>
    </location>
</feature>
<dbReference type="Gramene" id="LPERR04G01010.1">
    <property type="protein sequence ID" value="LPERR04G01010.1"/>
    <property type="gene ID" value="LPERR04G01010"/>
</dbReference>
<evidence type="ECO:0000256" key="1">
    <source>
        <dbReference type="SAM" id="MobiDB-lite"/>
    </source>
</evidence>
<keyword evidence="2" id="KW-0472">Membrane</keyword>
<dbReference type="PANTHER" id="PTHR31325">
    <property type="entry name" value="OS01G0798800 PROTEIN-RELATED"/>
    <property type="match status" value="1"/>
</dbReference>
<dbReference type="Proteomes" id="UP000032180">
    <property type="component" value="Chromosome 4"/>
</dbReference>
<evidence type="ECO:0000259" key="3">
    <source>
        <dbReference type="Pfam" id="PF13968"/>
    </source>
</evidence>
<dbReference type="Pfam" id="PF13968">
    <property type="entry name" value="DUF4220"/>
    <property type="match status" value="1"/>
</dbReference>
<dbReference type="InterPro" id="IPR025315">
    <property type="entry name" value="DUF4220"/>
</dbReference>
<evidence type="ECO:0000313" key="5">
    <source>
        <dbReference type="Proteomes" id="UP000032180"/>
    </source>
</evidence>
<name>A0A0D9W222_9ORYZ</name>
<reference evidence="4 5" key="1">
    <citation type="submission" date="2012-08" db="EMBL/GenBank/DDBJ databases">
        <title>Oryza genome evolution.</title>
        <authorList>
            <person name="Wing R.A."/>
        </authorList>
    </citation>
    <scope>NUCLEOTIDE SEQUENCE</scope>
</reference>
<sequence>MEGAPAASGSGGKGSARVVDSHLHVWASPQQATDKYPYFRISLGRSRRSVINLKIRRCLAVAEPGSHGGVSPSHRGKSCRREGRVRLRLHMDHITSSSLQMPGWMIRMVFLLNSWVIRILVMFSFTAHLLVVLLAGFRRHMAIGVPITILWTANQLGRSAATYALGKLALGSTPQELQLVTFWGAFLLLHAGGPDNLTAYSLEDNILSTRQKVEMFFQVIGAVYAMYKNIVVGSGSGTMVWVSSFMFILGIFKYWERSKAMELGNLENMRISIKKKKEEGKRSRRSLRNVWRASSRENYEEALLVAHGLLDITKGAFVDSSVDEHQIPEYAARRREIFPSSDWKMMYKVVDMELSLMYDILYTRTAMVHTWGGYAIRATSPFVTAAAFVLFWFDSKKGQRMVDVLITYVFLASTFIIDIRWFLRAVASTWTYFFLNDRPRFWFHHALLCSGKWRLLRRLIVSLDLSQCLYKEPSCYRKWSGKIGQYNLLQECTRDKDNRTSGYLSSVVMKVVSEDKWMEYEYHNLRGINISKDVKEKLFDCIWEYMWSAYPAEDDEAKKEEEEEKKKKEGAKKPEKKKSDPIIDELQGVKRVRELEEALDFLPEFQESILMLHITTDIILLYTKSEQHAASSKPKDEYAEAIKVLSNYMMFLVAVRSDMIPGLKLRSLYEATEDALAKIWRKQESSRCISRKEEKYSLADILRRMEKTRIEVDKRDESYKWRPGYRTRNWKPEFITELYNVSIVLSDGIKLAELLLQWLHSNYSVKFPKNGYESKFGQLFPKLTKVMKYVIYNDDPKKLARLLQHMFEEWVRLLINASVKCSRDSQAKQLSRGGELMTIVWILVEHAGIFRVEHHRR</sequence>
<proteinExistence type="predicted"/>